<protein>
    <submittedName>
        <fullName evidence="2">Uncharacterized protein</fullName>
    </submittedName>
</protein>
<reference evidence="2 3" key="1">
    <citation type="submission" date="2019-05" db="EMBL/GenBank/DDBJ databases">
        <title>Another draft genome of Portunus trituberculatus and its Hox gene families provides insights of decapod evolution.</title>
        <authorList>
            <person name="Jeong J.-H."/>
            <person name="Song I."/>
            <person name="Kim S."/>
            <person name="Choi T."/>
            <person name="Kim D."/>
            <person name="Ryu S."/>
            <person name="Kim W."/>
        </authorList>
    </citation>
    <scope>NUCLEOTIDE SEQUENCE [LARGE SCALE GENOMIC DNA]</scope>
    <source>
        <tissue evidence="2">Muscle</tissue>
    </source>
</reference>
<name>A0A5B7EW36_PORTR</name>
<feature type="region of interest" description="Disordered" evidence="1">
    <location>
        <begin position="44"/>
        <end position="70"/>
    </location>
</feature>
<evidence type="ECO:0000256" key="1">
    <source>
        <dbReference type="SAM" id="MobiDB-lite"/>
    </source>
</evidence>
<accession>A0A5B7EW36</accession>
<feature type="compositionally biased region" description="Basic and acidic residues" evidence="1">
    <location>
        <begin position="44"/>
        <end position="54"/>
    </location>
</feature>
<feature type="compositionally biased region" description="Basic residues" evidence="1">
    <location>
        <begin position="55"/>
        <end position="64"/>
    </location>
</feature>
<sequence>MKRRRRRRKKSVPVCVGVRAAAAHLTQKTQAALKITKCRSLENLKHHGGKEEIRRRRSRRRRRTVRGDRYSNEAPPLKVLLDTTLYCRGVNLPPLLPLRTPALVILLTV</sequence>
<organism evidence="2 3">
    <name type="scientific">Portunus trituberculatus</name>
    <name type="common">Swimming crab</name>
    <name type="synonym">Neptunus trituberculatus</name>
    <dbReference type="NCBI Taxonomy" id="210409"/>
    <lineage>
        <taxon>Eukaryota</taxon>
        <taxon>Metazoa</taxon>
        <taxon>Ecdysozoa</taxon>
        <taxon>Arthropoda</taxon>
        <taxon>Crustacea</taxon>
        <taxon>Multicrustacea</taxon>
        <taxon>Malacostraca</taxon>
        <taxon>Eumalacostraca</taxon>
        <taxon>Eucarida</taxon>
        <taxon>Decapoda</taxon>
        <taxon>Pleocyemata</taxon>
        <taxon>Brachyura</taxon>
        <taxon>Eubrachyura</taxon>
        <taxon>Portunoidea</taxon>
        <taxon>Portunidae</taxon>
        <taxon>Portuninae</taxon>
        <taxon>Portunus</taxon>
    </lineage>
</organism>
<gene>
    <name evidence="2" type="ORF">E2C01_029996</name>
</gene>
<dbReference type="AlphaFoldDB" id="A0A5B7EW36"/>
<keyword evidence="3" id="KW-1185">Reference proteome</keyword>
<proteinExistence type="predicted"/>
<evidence type="ECO:0000313" key="3">
    <source>
        <dbReference type="Proteomes" id="UP000324222"/>
    </source>
</evidence>
<evidence type="ECO:0000313" key="2">
    <source>
        <dbReference type="EMBL" id="MPC36534.1"/>
    </source>
</evidence>
<dbReference type="EMBL" id="VSRR010003542">
    <property type="protein sequence ID" value="MPC36534.1"/>
    <property type="molecule type" value="Genomic_DNA"/>
</dbReference>
<comment type="caution">
    <text evidence="2">The sequence shown here is derived from an EMBL/GenBank/DDBJ whole genome shotgun (WGS) entry which is preliminary data.</text>
</comment>
<dbReference type="Proteomes" id="UP000324222">
    <property type="component" value="Unassembled WGS sequence"/>
</dbReference>